<dbReference type="PANTHER" id="PTHR30345:SF0">
    <property type="entry name" value="DNA DAMAGE-REPAIR_TOLERATION PROTEIN DRT102"/>
    <property type="match status" value="1"/>
</dbReference>
<evidence type="ECO:0000256" key="3">
    <source>
        <dbReference type="ARBA" id="ARBA00008754"/>
    </source>
</evidence>
<dbReference type="EC" id="5.3.1.6" evidence="5"/>
<keyword evidence="7 10" id="KW-0413">Isomerase</keyword>
<accession>A0A376D2A3</accession>
<evidence type="ECO:0000256" key="4">
    <source>
        <dbReference type="ARBA" id="ARBA00011738"/>
    </source>
</evidence>
<dbReference type="FunFam" id="3.40.1400.10:FF:000002">
    <property type="entry name" value="Ribose-5-phosphate isomerase B"/>
    <property type="match status" value="1"/>
</dbReference>
<protein>
    <recommendedName>
        <fullName evidence="6">Ribose-5-phosphate isomerase B</fullName>
        <ecNumber evidence="5">5.3.1.6</ecNumber>
    </recommendedName>
    <alternativeName>
        <fullName evidence="9">Phosphoriboisomerase B</fullName>
    </alternativeName>
</protein>
<proteinExistence type="inferred from homology"/>
<dbReference type="AlphaFoldDB" id="A0A376D2A3"/>
<evidence type="ECO:0000256" key="9">
    <source>
        <dbReference type="ARBA" id="ARBA00032117"/>
    </source>
</evidence>
<dbReference type="GO" id="GO:0019316">
    <property type="term" value="P:D-allose catabolic process"/>
    <property type="evidence" value="ECO:0007669"/>
    <property type="project" value="TreeGrafter"/>
</dbReference>
<evidence type="ECO:0000256" key="8">
    <source>
        <dbReference type="ARBA" id="ARBA00023277"/>
    </source>
</evidence>
<name>A0A376D2A3_9CORY</name>
<sequence>MSSPERIKRTLLINGRAQRTVVLPAKMWGMRVYLGADHAGFEMKNIIAEHLEKQGHDVIDCGAHEYDAEDDYPAFCIEAALRTVNDPGSLGIVLGGSGNGEQIAANKVKGARCALAWSPETARLAREHNNAQLIGIGGRMHSEEEALAIVDAFLDQEWSRAERHQRRIDILAEYERTNIPPELPEA</sequence>
<dbReference type="Pfam" id="PF02502">
    <property type="entry name" value="LacAB_rpiB"/>
    <property type="match status" value="1"/>
</dbReference>
<evidence type="ECO:0000313" key="10">
    <source>
        <dbReference type="EMBL" id="STC80436.1"/>
    </source>
</evidence>
<dbReference type="PANTHER" id="PTHR30345">
    <property type="entry name" value="RIBOSE-5-PHOSPHATE ISOMERASE B"/>
    <property type="match status" value="1"/>
</dbReference>
<evidence type="ECO:0000256" key="5">
    <source>
        <dbReference type="ARBA" id="ARBA00011959"/>
    </source>
</evidence>
<dbReference type="SUPFAM" id="SSF89623">
    <property type="entry name" value="Ribose/Galactose isomerase RpiB/AlsB"/>
    <property type="match status" value="1"/>
</dbReference>
<dbReference type="Gene3D" id="3.40.1400.10">
    <property type="entry name" value="Sugar-phosphate isomerase, RpiB/LacA/LacB"/>
    <property type="match status" value="1"/>
</dbReference>
<evidence type="ECO:0000256" key="6">
    <source>
        <dbReference type="ARBA" id="ARBA00014007"/>
    </source>
</evidence>
<dbReference type="NCBIfam" id="TIGR02133">
    <property type="entry name" value="RPI_actino"/>
    <property type="match status" value="1"/>
</dbReference>
<dbReference type="InterPro" id="IPR036569">
    <property type="entry name" value="RpiB_LacA_LacB_sf"/>
</dbReference>
<dbReference type="NCBIfam" id="TIGR00689">
    <property type="entry name" value="rpiB_lacA_lacB"/>
    <property type="match status" value="1"/>
</dbReference>
<dbReference type="InterPro" id="IPR011860">
    <property type="entry name" value="Rib-5-P_Isoase_Actino"/>
</dbReference>
<dbReference type="GO" id="GO:0009052">
    <property type="term" value="P:pentose-phosphate shunt, non-oxidative branch"/>
    <property type="evidence" value="ECO:0007669"/>
    <property type="project" value="TreeGrafter"/>
</dbReference>
<comment type="subunit">
    <text evidence="4">Homodimer.</text>
</comment>
<evidence type="ECO:0000256" key="1">
    <source>
        <dbReference type="ARBA" id="ARBA00001713"/>
    </source>
</evidence>
<dbReference type="GO" id="GO:0004751">
    <property type="term" value="F:ribose-5-phosphate isomerase activity"/>
    <property type="evidence" value="ECO:0007669"/>
    <property type="project" value="UniProtKB-EC"/>
</dbReference>
<dbReference type="EMBL" id="UFXP01000001">
    <property type="protein sequence ID" value="STC80436.1"/>
    <property type="molecule type" value="Genomic_DNA"/>
</dbReference>
<gene>
    <name evidence="10" type="primary">rpi</name>
    <name evidence="10" type="ORF">NCTC10289_02127</name>
</gene>
<comment type="pathway">
    <text evidence="2">Carbohydrate degradation; pentose phosphate pathway; D-ribose 5-phosphate from D-ribulose 5-phosphate (non-oxidative stage): step 1/1.</text>
</comment>
<keyword evidence="8" id="KW-0119">Carbohydrate metabolism</keyword>
<dbReference type="InterPro" id="IPR003500">
    <property type="entry name" value="RpiB_LacA_LacB"/>
</dbReference>
<evidence type="ECO:0000256" key="2">
    <source>
        <dbReference type="ARBA" id="ARBA00004988"/>
    </source>
</evidence>
<dbReference type="NCBIfam" id="NF004051">
    <property type="entry name" value="PRK05571.1"/>
    <property type="match status" value="1"/>
</dbReference>
<reference evidence="10 11" key="1">
    <citation type="submission" date="2018-06" db="EMBL/GenBank/DDBJ databases">
        <authorList>
            <consortium name="Pathogen Informatics"/>
            <person name="Doyle S."/>
        </authorList>
    </citation>
    <scope>NUCLEOTIDE SEQUENCE [LARGE SCALE GENOMIC DNA]</scope>
    <source>
        <strain evidence="10 11">NCTC10289</strain>
    </source>
</reference>
<comment type="similarity">
    <text evidence="3">Belongs to the LacAB/RpiB family.</text>
</comment>
<evidence type="ECO:0000313" key="11">
    <source>
        <dbReference type="Proteomes" id="UP000254287"/>
    </source>
</evidence>
<evidence type="ECO:0000256" key="7">
    <source>
        <dbReference type="ARBA" id="ARBA00023235"/>
    </source>
</evidence>
<organism evidence="10 11">
    <name type="scientific">Corynebacterium minutissimum</name>
    <dbReference type="NCBI Taxonomy" id="38301"/>
    <lineage>
        <taxon>Bacteria</taxon>
        <taxon>Bacillati</taxon>
        <taxon>Actinomycetota</taxon>
        <taxon>Actinomycetes</taxon>
        <taxon>Mycobacteriales</taxon>
        <taxon>Corynebacteriaceae</taxon>
        <taxon>Corynebacterium</taxon>
    </lineage>
</organism>
<dbReference type="Proteomes" id="UP000254287">
    <property type="component" value="Unassembled WGS sequence"/>
</dbReference>
<comment type="catalytic activity">
    <reaction evidence="1">
        <text>aldehydo-D-ribose 5-phosphate = D-ribulose 5-phosphate</text>
        <dbReference type="Rhea" id="RHEA:14657"/>
        <dbReference type="ChEBI" id="CHEBI:58121"/>
        <dbReference type="ChEBI" id="CHEBI:58273"/>
        <dbReference type="EC" id="5.3.1.6"/>
    </reaction>
</comment>